<proteinExistence type="predicted"/>
<name>A0A6C0E2D8_9ZZZZ</name>
<dbReference type="EMBL" id="MN739721">
    <property type="protein sequence ID" value="QHT22892.1"/>
    <property type="molecule type" value="Genomic_DNA"/>
</dbReference>
<evidence type="ECO:0000313" key="1">
    <source>
        <dbReference type="EMBL" id="QHT22892.1"/>
    </source>
</evidence>
<protein>
    <submittedName>
        <fullName evidence="1">Uncharacterized protein</fullName>
    </submittedName>
</protein>
<sequence length="197" mass="21810">MAYVSNYTFDNMSRIGNDGCCIDQNTIQNAQSCNYLLQNYFSADCSMKNAKLLATTQPCINYSGGYGLAVGGCNVQESSKLLLGGIQTHPRCRIDLYQRPFATVPFLGRGSVDPILESQIQQGESITNKRTVTKLTEQSYLKYHTTPLLLEVKENIQNPANLVEGVASEGWVRGGVPSRELTKDMNYYTTHTAGQYV</sequence>
<organism evidence="1">
    <name type="scientific">viral metagenome</name>
    <dbReference type="NCBI Taxonomy" id="1070528"/>
    <lineage>
        <taxon>unclassified sequences</taxon>
        <taxon>metagenomes</taxon>
        <taxon>organismal metagenomes</taxon>
    </lineage>
</organism>
<dbReference type="AlphaFoldDB" id="A0A6C0E2D8"/>
<accession>A0A6C0E2D8</accession>
<reference evidence="1" key="1">
    <citation type="journal article" date="2020" name="Nature">
        <title>Giant virus diversity and host interactions through global metagenomics.</title>
        <authorList>
            <person name="Schulz F."/>
            <person name="Roux S."/>
            <person name="Paez-Espino D."/>
            <person name="Jungbluth S."/>
            <person name="Walsh D.A."/>
            <person name="Denef V.J."/>
            <person name="McMahon K.D."/>
            <person name="Konstantinidis K.T."/>
            <person name="Eloe-Fadrosh E.A."/>
            <person name="Kyrpides N.C."/>
            <person name="Woyke T."/>
        </authorList>
    </citation>
    <scope>NUCLEOTIDE SEQUENCE</scope>
    <source>
        <strain evidence="1">GVMAG-M-3300023179-114</strain>
    </source>
</reference>